<evidence type="ECO:0000256" key="1">
    <source>
        <dbReference type="SAM" id="MobiDB-lite"/>
    </source>
</evidence>
<proteinExistence type="predicted"/>
<dbReference type="Proteomes" id="UP000533533">
    <property type="component" value="Unassembled WGS sequence"/>
</dbReference>
<reference evidence="3 4" key="1">
    <citation type="submission" date="2018-06" db="EMBL/GenBank/DDBJ databases">
        <title>Genomic Encyclopedia of Type Strains, Phase IV (KMG-V): Genome sequencing to study the core and pangenomes of soil and plant-associated prokaryotes.</title>
        <authorList>
            <person name="Whitman W."/>
        </authorList>
    </citation>
    <scope>NUCLEOTIDE SEQUENCE [LARGE SCALE GENOMIC DNA]</scope>
    <source>
        <strain evidence="3 4">SRCL-318</strain>
        <strain evidence="2 5">SRMrh-85</strain>
    </source>
</reference>
<feature type="compositionally biased region" description="Low complexity" evidence="1">
    <location>
        <begin position="1"/>
        <end position="18"/>
    </location>
</feature>
<name>A0A2U1AAG3_9BURK</name>
<comment type="caution">
    <text evidence="3">The sequence shown here is derived from an EMBL/GenBank/DDBJ whole genome shotgun (WGS) entry which is preliminary data.</text>
</comment>
<evidence type="ECO:0000313" key="3">
    <source>
        <dbReference type="EMBL" id="PYE19583.1"/>
    </source>
</evidence>
<evidence type="ECO:0000313" key="5">
    <source>
        <dbReference type="Proteomes" id="UP000533533"/>
    </source>
</evidence>
<feature type="region of interest" description="Disordered" evidence="1">
    <location>
        <begin position="1"/>
        <end position="46"/>
    </location>
</feature>
<sequence>MCMSGSLSYGSSEISSVSGAGGPDGTGKVNDRKPVGRASNGCSTNTCRRTDSSIRIRPSGFASTPLVRAVCSSSARTDLCGGRWVTIVPTATDRMHREMENCLVQIVRESADDQRPDLEFGSTDTATCPVDLVGGGKRDSARERLTLNPHTVVQTSELPKTSLTARICGLMTAHVIDDRSSMGNPKWRT</sequence>
<evidence type="ECO:0000313" key="2">
    <source>
        <dbReference type="EMBL" id="MBB2928180.1"/>
    </source>
</evidence>
<dbReference type="AlphaFoldDB" id="A0A2U1AAG3"/>
<evidence type="ECO:0000313" key="4">
    <source>
        <dbReference type="Proteomes" id="UP000247772"/>
    </source>
</evidence>
<keyword evidence="5" id="KW-1185">Reference proteome</keyword>
<organism evidence="3 4">
    <name type="scientific">Paraburkholderia silvatlantica</name>
    <dbReference type="NCBI Taxonomy" id="321895"/>
    <lineage>
        <taxon>Bacteria</taxon>
        <taxon>Pseudomonadati</taxon>
        <taxon>Pseudomonadota</taxon>
        <taxon>Betaproteobacteria</taxon>
        <taxon>Burkholderiales</taxon>
        <taxon>Burkholderiaceae</taxon>
        <taxon>Paraburkholderia</taxon>
    </lineage>
</organism>
<gene>
    <name evidence="3" type="ORF">C7410_11923</name>
    <name evidence="2" type="ORF">FHX59_002601</name>
</gene>
<dbReference type="EMBL" id="QJSQ01000019">
    <property type="protein sequence ID" value="PYE19583.1"/>
    <property type="molecule type" value="Genomic_DNA"/>
</dbReference>
<dbReference type="Proteomes" id="UP000247772">
    <property type="component" value="Unassembled WGS sequence"/>
</dbReference>
<dbReference type="EMBL" id="JACHVZ010000006">
    <property type="protein sequence ID" value="MBB2928180.1"/>
    <property type="molecule type" value="Genomic_DNA"/>
</dbReference>
<protein>
    <submittedName>
        <fullName evidence="3">Uncharacterized protein</fullName>
    </submittedName>
</protein>
<accession>A0A2U1AAG3</accession>